<reference evidence="1 2" key="1">
    <citation type="submission" date="2020-02" db="EMBL/GenBank/DDBJ databases">
        <authorList>
            <person name="Hogendoorn C."/>
        </authorList>
    </citation>
    <scope>NUCLEOTIDE SEQUENCE [LARGE SCALE GENOMIC DNA]</scope>
    <source>
        <strain evidence="1">METHB21</strain>
    </source>
</reference>
<name>A0A8S0WBE1_9GAMM</name>
<dbReference type="AlphaFoldDB" id="A0A8S0WBE1"/>
<gene>
    <name evidence="1" type="ORF">METHB2_460026</name>
</gene>
<dbReference type="Proteomes" id="UP000494216">
    <property type="component" value="Unassembled WGS sequence"/>
</dbReference>
<organism evidence="1 2">
    <name type="scientific">Candidatus Methylobacter favarea</name>
    <dbReference type="NCBI Taxonomy" id="2707345"/>
    <lineage>
        <taxon>Bacteria</taxon>
        <taxon>Pseudomonadati</taxon>
        <taxon>Pseudomonadota</taxon>
        <taxon>Gammaproteobacteria</taxon>
        <taxon>Methylococcales</taxon>
        <taxon>Methylococcaceae</taxon>
        <taxon>Methylobacter</taxon>
    </lineage>
</organism>
<protein>
    <submittedName>
        <fullName evidence="1">Uncharacterized protein</fullName>
    </submittedName>
</protein>
<keyword evidence="2" id="KW-1185">Reference proteome</keyword>
<proteinExistence type="predicted"/>
<evidence type="ECO:0000313" key="1">
    <source>
        <dbReference type="EMBL" id="CAA9891633.1"/>
    </source>
</evidence>
<comment type="caution">
    <text evidence="1">The sequence shown here is derived from an EMBL/GenBank/DDBJ whole genome shotgun (WGS) entry which is preliminary data.</text>
</comment>
<evidence type="ECO:0000313" key="2">
    <source>
        <dbReference type="Proteomes" id="UP000494216"/>
    </source>
</evidence>
<sequence length="36" mass="4043">MNLLILLMNTSELQILDPAYYSGKKPEIARGSSIDF</sequence>
<accession>A0A8S0WBE1</accession>
<dbReference type="EMBL" id="CADCXN010000076">
    <property type="protein sequence ID" value="CAA9891633.1"/>
    <property type="molecule type" value="Genomic_DNA"/>
</dbReference>